<dbReference type="AlphaFoldDB" id="A0AAD6C5Q3"/>
<proteinExistence type="predicted"/>
<name>A0AAD6C5Q3_9EURO</name>
<dbReference type="PANTHER" id="PTHR40788">
    <property type="entry name" value="CLR5 DOMAIN-CONTAINING PROTEIN-RELATED"/>
    <property type="match status" value="1"/>
</dbReference>
<feature type="region of interest" description="Disordered" evidence="1">
    <location>
        <begin position="489"/>
        <end position="520"/>
    </location>
</feature>
<sequence>MTKQKQFLPGEGLLILEVQERLLKTLEQCCLELLHDIPEPTLTSDSFPILPEPLLKPESEITGFESLGIMAAEFPYRVPAELDLRLIESLLAARAAAAEDHLWTLREDPDYFSRAVLDAQDHGQEMLKDTMGIDHPVFSHGQRDVLWARVIGSVVVNAYIELEYFSELSSQAKKLASMQEKYARDISPSKDLPKEYLEALLRFQFYVSQSAKGPLGNLKFAAVASPPLRKFFIREPPADYQSPKIRVISRPGFKMDNVEEQLVWLLRTLWEDGTDLFLASMPLVIDEIERLIQSEPRAGQLLSSRITAIIGDLSIISQCLNQLGLYHPWARSFESETADRNETLQKEYAQRTQSLGKILAALHEKSISSRAVTPGQPTGSKFVYPVDKRRTLENVEALREAEGNLDAFWVSIDHLIIAKAGDLRDSAIRKLLSQPRILQRTREWVEPEKPSPAVPAQQKAIEVDQYTWYQPISKFYAAPTAKDLDIQKPKNKVKTRSWKGAPRHDPHSSRILTQPNHVDPQRSFPVDARALKVFRTVFFNPATTSTPGEVPWNDFLHAMTSVGFTVMKLYGSVWQFQSTRLDVERNIQFHEPHPRGKLPFTVARQYGRRLNRAYGWFGDMFVLAKK</sequence>
<accession>A0AAD6C5Q3</accession>
<reference evidence="2" key="2">
    <citation type="journal article" date="2023" name="IMA Fungus">
        <title>Comparative genomic study of the Penicillium genus elucidates a diverse pangenome and 15 lateral gene transfer events.</title>
        <authorList>
            <person name="Petersen C."/>
            <person name="Sorensen T."/>
            <person name="Nielsen M.R."/>
            <person name="Sondergaard T.E."/>
            <person name="Sorensen J.L."/>
            <person name="Fitzpatrick D.A."/>
            <person name="Frisvad J.C."/>
            <person name="Nielsen K.L."/>
        </authorList>
    </citation>
    <scope>NUCLEOTIDE SEQUENCE</scope>
    <source>
        <strain evidence="2">IBT 16125</strain>
    </source>
</reference>
<protein>
    <submittedName>
        <fullName evidence="2">Uncharacterized protein</fullName>
    </submittedName>
</protein>
<dbReference type="PANTHER" id="PTHR40788:SF2">
    <property type="entry name" value="CLR5 DOMAIN-CONTAINING PROTEIN"/>
    <property type="match status" value="1"/>
</dbReference>
<evidence type="ECO:0000313" key="3">
    <source>
        <dbReference type="Proteomes" id="UP001213681"/>
    </source>
</evidence>
<evidence type="ECO:0000256" key="1">
    <source>
        <dbReference type="SAM" id="MobiDB-lite"/>
    </source>
</evidence>
<dbReference type="GeneID" id="81599629"/>
<gene>
    <name evidence="2" type="ORF">N7458_006004</name>
</gene>
<dbReference type="EMBL" id="JAPVEA010000006">
    <property type="protein sequence ID" value="KAJ5449555.1"/>
    <property type="molecule type" value="Genomic_DNA"/>
</dbReference>
<comment type="caution">
    <text evidence="2">The sequence shown here is derived from an EMBL/GenBank/DDBJ whole genome shotgun (WGS) entry which is preliminary data.</text>
</comment>
<organism evidence="2 3">
    <name type="scientific">Penicillium daleae</name>
    <dbReference type="NCBI Taxonomy" id="63821"/>
    <lineage>
        <taxon>Eukaryota</taxon>
        <taxon>Fungi</taxon>
        <taxon>Dikarya</taxon>
        <taxon>Ascomycota</taxon>
        <taxon>Pezizomycotina</taxon>
        <taxon>Eurotiomycetes</taxon>
        <taxon>Eurotiomycetidae</taxon>
        <taxon>Eurotiales</taxon>
        <taxon>Aspergillaceae</taxon>
        <taxon>Penicillium</taxon>
    </lineage>
</organism>
<keyword evidence="3" id="KW-1185">Reference proteome</keyword>
<evidence type="ECO:0000313" key="2">
    <source>
        <dbReference type="EMBL" id="KAJ5449555.1"/>
    </source>
</evidence>
<dbReference type="RefSeq" id="XP_056765090.1">
    <property type="nucleotide sequence ID" value="XM_056909386.1"/>
</dbReference>
<reference evidence="2" key="1">
    <citation type="submission" date="2022-12" db="EMBL/GenBank/DDBJ databases">
        <authorList>
            <person name="Petersen C."/>
        </authorList>
    </citation>
    <scope>NUCLEOTIDE SEQUENCE</scope>
    <source>
        <strain evidence="2">IBT 16125</strain>
    </source>
</reference>
<dbReference type="Proteomes" id="UP001213681">
    <property type="component" value="Unassembled WGS sequence"/>
</dbReference>